<keyword evidence="9" id="KW-1185">Reference proteome</keyword>
<keyword evidence="2" id="KW-0812">Transmembrane</keyword>
<keyword evidence="4" id="KW-0802">TPR repeat</keyword>
<proteinExistence type="predicted"/>
<dbReference type="Gene3D" id="1.25.40.10">
    <property type="entry name" value="Tetratricopeptide repeat domain"/>
    <property type="match status" value="2"/>
</dbReference>
<evidence type="ECO:0000256" key="7">
    <source>
        <dbReference type="SAM" id="SignalP"/>
    </source>
</evidence>
<dbReference type="PANTHER" id="PTHR46208:SF1">
    <property type="entry name" value="MITOCHONDRIAL IMPORT RECEPTOR SUBUNIT TOM70"/>
    <property type="match status" value="1"/>
</dbReference>
<dbReference type="GO" id="GO:0030150">
    <property type="term" value="P:protein import into mitochondrial matrix"/>
    <property type="evidence" value="ECO:0007669"/>
    <property type="project" value="TreeGrafter"/>
</dbReference>
<sequence length="559" mass="61883">MKHITIFKLIFSLAALILPATVKAQSAAVKKASESVFTLTTFNADGSIHATSHGVFVGKSGEAISNLKPFLGASKAVVIDAKGNKKDVTRILGLNDIYDVVKFKVDGNTKPAAIANTATTPGGKLWLLPYSNKSTKPEAATVKNVEKFMDKFSYYIFDYYAKETTEACPFVNDNGEVAGLLQTSTTSTEAHATDAAFIMQLTTSGLSVTDDTYRKIGIPAALPTEKNQALLALMLATQSNDSLKSEATTSDFITAFPTLADGYVAKAEAEVNRNDFEAARKTMETAVDRTEPKDEIHYNYAKLMYMKELYRSDIAYAPWSLDKAIDEVTKAYSINALPIYKDLEGQILFAKKDYQKAYDTFMALTDSKLKNGDLYYNAAQCKDMMKAPDTEVLALLDSAVNNIDTLNVKEGAKYFIMRGDVYNRMENYRQAVFDYTRYEVIEGKRQTPQFYYVREQAEVKAKLFKQALSDIDIAIYLAPDETSFKAEKASLQLRLNLISEAMQTAEQCVKEAPDYSDGYLILGLAQINSGKKEEGLANLDKAKNLGNSQATSLIEKYKK</sequence>
<dbReference type="GO" id="GO:0008320">
    <property type="term" value="F:protein transmembrane transporter activity"/>
    <property type="evidence" value="ECO:0007669"/>
    <property type="project" value="TreeGrafter"/>
</dbReference>
<evidence type="ECO:0000256" key="5">
    <source>
        <dbReference type="ARBA" id="ARBA00022989"/>
    </source>
</evidence>
<dbReference type="PANTHER" id="PTHR46208">
    <property type="entry name" value="MITOCHONDRIAL IMPORT RECEPTOR SUBUNIT TOM70"/>
    <property type="match status" value="1"/>
</dbReference>
<dbReference type="GO" id="GO:0030943">
    <property type="term" value="F:mitochondrion targeting sequence binding"/>
    <property type="evidence" value="ECO:0007669"/>
    <property type="project" value="TreeGrafter"/>
</dbReference>
<name>A0A0D0HBL0_9BACT</name>
<dbReference type="InterPro" id="IPR011990">
    <property type="entry name" value="TPR-like_helical_dom_sf"/>
</dbReference>
<evidence type="ECO:0000256" key="3">
    <source>
        <dbReference type="ARBA" id="ARBA00022737"/>
    </source>
</evidence>
<keyword evidence="6" id="KW-0472">Membrane</keyword>
<evidence type="ECO:0000256" key="6">
    <source>
        <dbReference type="ARBA" id="ARBA00023136"/>
    </source>
</evidence>
<evidence type="ECO:0008006" key="10">
    <source>
        <dbReference type="Google" id="ProtNLM"/>
    </source>
</evidence>
<evidence type="ECO:0000256" key="2">
    <source>
        <dbReference type="ARBA" id="ARBA00022692"/>
    </source>
</evidence>
<evidence type="ECO:0000256" key="4">
    <source>
        <dbReference type="ARBA" id="ARBA00022803"/>
    </source>
</evidence>
<dbReference type="GO" id="GO:0005737">
    <property type="term" value="C:cytoplasm"/>
    <property type="evidence" value="ECO:0007669"/>
    <property type="project" value="UniProtKB-ARBA"/>
</dbReference>
<feature type="chain" id="PRO_5002211256" description="Tetratricopeptide repeat protein" evidence="7">
    <location>
        <begin position="25"/>
        <end position="559"/>
    </location>
</feature>
<keyword evidence="3" id="KW-0677">Repeat</keyword>
<comment type="caution">
    <text evidence="8">The sequence shown here is derived from an EMBL/GenBank/DDBJ whole genome shotgun (WGS) entry which is preliminary data.</text>
</comment>
<reference evidence="8 9" key="1">
    <citation type="submission" date="2015-01" db="EMBL/GenBank/DDBJ databases">
        <title>Comparative genomics of non-oral Prevotella species.</title>
        <authorList>
            <person name="Accetto T."/>
            <person name="Nograsek B."/>
            <person name="Avgustin G."/>
        </authorList>
    </citation>
    <scope>NUCLEOTIDE SEQUENCE [LARGE SCALE GENOMIC DNA]</scope>
    <source>
        <strain evidence="8 9">P5-119</strain>
    </source>
</reference>
<keyword evidence="7" id="KW-0732">Signal</keyword>
<dbReference type="RefSeq" id="WP_042519620.1">
    <property type="nucleotide sequence ID" value="NZ_JXQK01000065.1"/>
</dbReference>
<dbReference type="EMBL" id="JXQK01000065">
    <property type="protein sequence ID" value="KIP61552.1"/>
    <property type="molecule type" value="Genomic_DNA"/>
</dbReference>
<dbReference type="STRING" id="1602171.ST44_09145"/>
<comment type="subcellular location">
    <subcellularLocation>
        <location evidence="1">Membrane</location>
    </subcellularLocation>
</comment>
<accession>A0A0D0HBL0</accession>
<gene>
    <name evidence="8" type="ORF">ST44_09145</name>
</gene>
<protein>
    <recommendedName>
        <fullName evidence="10">Tetratricopeptide repeat protein</fullName>
    </recommendedName>
</protein>
<evidence type="ECO:0000313" key="9">
    <source>
        <dbReference type="Proteomes" id="UP000032046"/>
    </source>
</evidence>
<dbReference type="GO" id="GO:0016020">
    <property type="term" value="C:membrane"/>
    <property type="evidence" value="ECO:0007669"/>
    <property type="project" value="UniProtKB-SubCell"/>
</dbReference>
<keyword evidence="5" id="KW-1133">Transmembrane helix</keyword>
<dbReference type="SUPFAM" id="SSF48452">
    <property type="entry name" value="TPR-like"/>
    <property type="match status" value="2"/>
</dbReference>
<evidence type="ECO:0000313" key="8">
    <source>
        <dbReference type="EMBL" id="KIP61552.1"/>
    </source>
</evidence>
<dbReference type="AlphaFoldDB" id="A0A0D0HBL0"/>
<organism evidence="8 9">
    <name type="scientific">Prevotella pectinovora</name>
    <dbReference type="NCBI Taxonomy" id="1602169"/>
    <lineage>
        <taxon>Bacteria</taxon>
        <taxon>Pseudomonadati</taxon>
        <taxon>Bacteroidota</taxon>
        <taxon>Bacteroidia</taxon>
        <taxon>Bacteroidales</taxon>
        <taxon>Prevotellaceae</taxon>
        <taxon>Prevotella</taxon>
    </lineage>
</organism>
<evidence type="ECO:0000256" key="1">
    <source>
        <dbReference type="ARBA" id="ARBA00004370"/>
    </source>
</evidence>
<feature type="signal peptide" evidence="7">
    <location>
        <begin position="1"/>
        <end position="24"/>
    </location>
</feature>
<dbReference type="Proteomes" id="UP000032046">
    <property type="component" value="Unassembled WGS sequence"/>
</dbReference>